<dbReference type="SUPFAM" id="SSF56784">
    <property type="entry name" value="HAD-like"/>
    <property type="match status" value="1"/>
</dbReference>
<dbReference type="EMBL" id="CYPU01000073">
    <property type="protein sequence ID" value="CUH50357.1"/>
    <property type="molecule type" value="Genomic_DNA"/>
</dbReference>
<dbReference type="OrthoDB" id="9797743at2"/>
<dbReference type="Proteomes" id="UP000050783">
    <property type="component" value="Unassembled WGS sequence"/>
</dbReference>
<dbReference type="InterPro" id="IPR023214">
    <property type="entry name" value="HAD_sf"/>
</dbReference>
<dbReference type="Gene3D" id="1.10.150.240">
    <property type="entry name" value="Putative phosphatase, domain 2"/>
    <property type="match status" value="1"/>
</dbReference>
<proteinExistence type="inferred from homology"/>
<evidence type="ECO:0000313" key="6">
    <source>
        <dbReference type="Proteomes" id="UP000050783"/>
    </source>
</evidence>
<dbReference type="NCBIfam" id="TIGR01549">
    <property type="entry name" value="HAD-SF-IA-v1"/>
    <property type="match status" value="1"/>
</dbReference>
<comment type="pathway">
    <text evidence="2">Organic acid metabolism; glycolate biosynthesis; glycolate from 2-phosphoglycolate: step 1/1.</text>
</comment>
<dbReference type="InterPro" id="IPR006439">
    <property type="entry name" value="HAD-SF_hydro_IA"/>
</dbReference>
<sequence length="230" mass="24024">MPIDAILFDKDGTLFDFADTWGGFGRSVLEKLSDGDQKRAAELGQAIGFDPVSEEYADDSIVIAGTVEEIAEALAPYFPDMASDELIDILNTESATATQAPAVPLVPFLDALRQAGLKLGVATNDGEMPALQHLASVGIRDHFDFVAGYDSGHGFKPGPGQLIAFSTHVGVDPSRVAMVGDSLHDLQAGRAAGMTTIGVLTGLAPAEALAPMADVVLPDIGHIPAWLAEN</sequence>
<evidence type="ECO:0000256" key="4">
    <source>
        <dbReference type="ARBA" id="ARBA00013078"/>
    </source>
</evidence>
<dbReference type="EC" id="3.1.3.18" evidence="4"/>
<reference evidence="5 6" key="1">
    <citation type="submission" date="2015-09" db="EMBL/GenBank/DDBJ databases">
        <authorList>
            <consortium name="Swine Surveillance"/>
        </authorList>
    </citation>
    <scope>NUCLEOTIDE SEQUENCE [LARGE SCALE GENOMIC DNA]</scope>
    <source>
        <strain evidence="5 6">CECT 4292</strain>
    </source>
</reference>
<dbReference type="GO" id="GO:0006281">
    <property type="term" value="P:DNA repair"/>
    <property type="evidence" value="ECO:0007669"/>
    <property type="project" value="TreeGrafter"/>
</dbReference>
<dbReference type="PANTHER" id="PTHR43434:SF1">
    <property type="entry name" value="PHOSPHOGLYCOLATE PHOSPHATASE"/>
    <property type="match status" value="1"/>
</dbReference>
<dbReference type="STRING" id="81569.RUM4293_03344"/>
<dbReference type="PANTHER" id="PTHR43434">
    <property type="entry name" value="PHOSPHOGLYCOLATE PHOSPHATASE"/>
    <property type="match status" value="1"/>
</dbReference>
<dbReference type="AlphaFoldDB" id="A0A0P1EJJ6"/>
<gene>
    <name evidence="5" type="primary">gph_4</name>
    <name evidence="5" type="ORF">RUA4292_04565</name>
</gene>
<evidence type="ECO:0000256" key="3">
    <source>
        <dbReference type="ARBA" id="ARBA00006171"/>
    </source>
</evidence>
<accession>A0A0P1EJJ6</accession>
<comment type="similarity">
    <text evidence="3">Belongs to the HAD-like hydrolase superfamily. CbbY/CbbZ/Gph/YieH family.</text>
</comment>
<dbReference type="SFLD" id="SFLDS00003">
    <property type="entry name" value="Haloacid_Dehalogenase"/>
    <property type="match status" value="1"/>
</dbReference>
<dbReference type="GeneID" id="55495684"/>
<dbReference type="InterPro" id="IPR023198">
    <property type="entry name" value="PGP-like_dom2"/>
</dbReference>
<dbReference type="Pfam" id="PF13419">
    <property type="entry name" value="HAD_2"/>
    <property type="match status" value="1"/>
</dbReference>
<evidence type="ECO:0000256" key="2">
    <source>
        <dbReference type="ARBA" id="ARBA00004818"/>
    </source>
</evidence>
<comment type="catalytic activity">
    <reaction evidence="1">
        <text>2-phosphoglycolate + H2O = glycolate + phosphate</text>
        <dbReference type="Rhea" id="RHEA:14369"/>
        <dbReference type="ChEBI" id="CHEBI:15377"/>
        <dbReference type="ChEBI" id="CHEBI:29805"/>
        <dbReference type="ChEBI" id="CHEBI:43474"/>
        <dbReference type="ChEBI" id="CHEBI:58033"/>
        <dbReference type="EC" id="3.1.3.18"/>
    </reaction>
</comment>
<keyword evidence="5" id="KW-0378">Hydrolase</keyword>
<dbReference type="GO" id="GO:0008967">
    <property type="term" value="F:phosphoglycolate phosphatase activity"/>
    <property type="evidence" value="ECO:0007669"/>
    <property type="project" value="UniProtKB-EC"/>
</dbReference>
<protein>
    <recommendedName>
        <fullName evidence="4">phosphoglycolate phosphatase</fullName>
        <ecNumber evidence="4">3.1.3.18</ecNumber>
    </recommendedName>
</protein>
<dbReference type="InterPro" id="IPR041492">
    <property type="entry name" value="HAD_2"/>
</dbReference>
<organism evidence="5 6">
    <name type="scientific">Ruegeria atlantica</name>
    <dbReference type="NCBI Taxonomy" id="81569"/>
    <lineage>
        <taxon>Bacteria</taxon>
        <taxon>Pseudomonadati</taxon>
        <taxon>Pseudomonadota</taxon>
        <taxon>Alphaproteobacteria</taxon>
        <taxon>Rhodobacterales</taxon>
        <taxon>Roseobacteraceae</taxon>
        <taxon>Ruegeria</taxon>
    </lineage>
</organism>
<dbReference type="GO" id="GO:0005829">
    <property type="term" value="C:cytosol"/>
    <property type="evidence" value="ECO:0007669"/>
    <property type="project" value="TreeGrafter"/>
</dbReference>
<dbReference type="SFLD" id="SFLDG01129">
    <property type="entry name" value="C1.5:_HAD__Beta-PGM__Phosphata"/>
    <property type="match status" value="1"/>
</dbReference>
<dbReference type="NCBIfam" id="TIGR01509">
    <property type="entry name" value="HAD-SF-IA-v3"/>
    <property type="match status" value="1"/>
</dbReference>
<name>A0A0P1EJJ6_9RHOB</name>
<dbReference type="InterPro" id="IPR036412">
    <property type="entry name" value="HAD-like_sf"/>
</dbReference>
<dbReference type="InterPro" id="IPR050155">
    <property type="entry name" value="HAD-like_hydrolase_sf"/>
</dbReference>
<evidence type="ECO:0000256" key="1">
    <source>
        <dbReference type="ARBA" id="ARBA00000830"/>
    </source>
</evidence>
<evidence type="ECO:0000313" key="5">
    <source>
        <dbReference type="EMBL" id="CUH50357.1"/>
    </source>
</evidence>
<dbReference type="RefSeq" id="WP_058279647.1">
    <property type="nucleotide sequence ID" value="NZ_CYPU01000073.1"/>
</dbReference>
<dbReference type="Gene3D" id="3.40.50.1000">
    <property type="entry name" value="HAD superfamily/HAD-like"/>
    <property type="match status" value="1"/>
</dbReference>